<proteinExistence type="predicted"/>
<comment type="caution">
    <text evidence="1">The sequence shown here is derived from an EMBL/GenBank/DDBJ whole genome shotgun (WGS) entry which is preliminary data.</text>
</comment>
<dbReference type="AlphaFoldDB" id="A0A0V1N706"/>
<sequence length="78" mass="8872">MDHKLVSRPISCRFPVGCLMCPCKMRVNSSTCEVLVKLVVPKHDMTARYDYPLGRCSMAWPAGGTMKTHQCPVDMWRI</sequence>
<evidence type="ECO:0000313" key="1">
    <source>
        <dbReference type="EMBL" id="KRZ79502.1"/>
    </source>
</evidence>
<reference evidence="1 2" key="1">
    <citation type="submission" date="2015-01" db="EMBL/GenBank/DDBJ databases">
        <title>Evolution of Trichinella species and genotypes.</title>
        <authorList>
            <person name="Korhonen P.K."/>
            <person name="Edoardo P."/>
            <person name="Giuseppe L.R."/>
            <person name="Gasser R.B."/>
        </authorList>
    </citation>
    <scope>NUCLEOTIDE SEQUENCE [LARGE SCALE GENOMIC DNA]</scope>
    <source>
        <strain evidence="1">ISS1980</strain>
    </source>
</reference>
<protein>
    <submittedName>
        <fullName evidence="1">Uncharacterized protein</fullName>
    </submittedName>
</protein>
<accession>A0A0V1N706</accession>
<gene>
    <name evidence="1" type="ORF">T10_11129</name>
</gene>
<dbReference type="Proteomes" id="UP000054843">
    <property type="component" value="Unassembled WGS sequence"/>
</dbReference>
<organism evidence="1 2">
    <name type="scientific">Trichinella papuae</name>
    <dbReference type="NCBI Taxonomy" id="268474"/>
    <lineage>
        <taxon>Eukaryota</taxon>
        <taxon>Metazoa</taxon>
        <taxon>Ecdysozoa</taxon>
        <taxon>Nematoda</taxon>
        <taxon>Enoplea</taxon>
        <taxon>Dorylaimia</taxon>
        <taxon>Trichinellida</taxon>
        <taxon>Trichinellidae</taxon>
        <taxon>Trichinella</taxon>
    </lineage>
</organism>
<dbReference type="EMBL" id="JYDO01000006">
    <property type="protein sequence ID" value="KRZ79502.1"/>
    <property type="molecule type" value="Genomic_DNA"/>
</dbReference>
<evidence type="ECO:0000313" key="2">
    <source>
        <dbReference type="Proteomes" id="UP000054843"/>
    </source>
</evidence>
<keyword evidence="2" id="KW-1185">Reference proteome</keyword>
<name>A0A0V1N706_9BILA</name>